<organism evidence="2">
    <name type="scientific">Craspedostauros australis</name>
    <dbReference type="NCBI Taxonomy" id="1486917"/>
    <lineage>
        <taxon>Eukaryota</taxon>
        <taxon>Sar</taxon>
        <taxon>Stramenopiles</taxon>
        <taxon>Ochrophyta</taxon>
        <taxon>Bacillariophyta</taxon>
        <taxon>Bacillariophyceae</taxon>
        <taxon>Bacillariophycidae</taxon>
        <taxon>Naviculales</taxon>
        <taxon>Naviculaceae</taxon>
        <taxon>Craspedostauros</taxon>
    </lineage>
</organism>
<evidence type="ECO:0000256" key="1">
    <source>
        <dbReference type="SAM" id="Phobius"/>
    </source>
</evidence>
<proteinExistence type="predicted"/>
<feature type="transmembrane region" description="Helical" evidence="1">
    <location>
        <begin position="93"/>
        <end position="117"/>
    </location>
</feature>
<reference evidence="2" key="1">
    <citation type="submission" date="2021-01" db="EMBL/GenBank/DDBJ databases">
        <authorList>
            <person name="Corre E."/>
            <person name="Pelletier E."/>
            <person name="Niang G."/>
            <person name="Scheremetjew M."/>
            <person name="Finn R."/>
            <person name="Kale V."/>
            <person name="Holt S."/>
            <person name="Cochrane G."/>
            <person name="Meng A."/>
            <person name="Brown T."/>
            <person name="Cohen L."/>
        </authorList>
    </citation>
    <scope>NUCLEOTIDE SEQUENCE</scope>
    <source>
        <strain evidence="2">CCMP3328</strain>
    </source>
</reference>
<sequence length="168" mass="18217">MIGSVMKNGICICVWMRGGQCMQTPATREFSRVIVAGSDSLNLHYFRNPWHLPSVCVGDVPEMFRPLVARLSWASSHCDDGTSVLHSWTFRMAFVLLTLLLLLLLLMTIVSALVLLVSLSAVASDLVVDDSTTSASTCVGDCNRNCACNLDGLLVASRNVAVELQLEA</sequence>
<accession>A0A7R9ZQE8</accession>
<dbReference type="EMBL" id="HBEF01020264">
    <property type="protein sequence ID" value="CAD8340364.1"/>
    <property type="molecule type" value="Transcribed_RNA"/>
</dbReference>
<dbReference type="AlphaFoldDB" id="A0A7R9ZQE8"/>
<evidence type="ECO:0000313" key="2">
    <source>
        <dbReference type="EMBL" id="CAD8340364.1"/>
    </source>
</evidence>
<keyword evidence="1" id="KW-1133">Transmembrane helix</keyword>
<name>A0A7R9ZQE8_9STRA</name>
<keyword evidence="1" id="KW-0812">Transmembrane</keyword>
<protein>
    <submittedName>
        <fullName evidence="2">Uncharacterized protein</fullName>
    </submittedName>
</protein>
<gene>
    <name evidence="2" type="ORF">CAUS1442_LOCUS12498</name>
</gene>
<keyword evidence="1" id="KW-0472">Membrane</keyword>